<sequence length="672" mass="73036">MLPCSLSAQMDEEQQRDAHMQTECNRLTEERDEAERQLKHIKRVSQMVIEEVSVLQTQLEIEKSCRENAEALATKLNCENRKLKYLSLSSRPCLDELLPSISDCIALEADSEADTADGSPDTFTQYQQQVKELRETVNSLLEEKKNFVCQIHEQQRRIEELTSQSEKDQAEMKELRETVEQQSKTIKRFNRVSMMAAQEYEGMKEQLDLEQSLRVKAETYAHEMLVKQKEANRQSMLLLQSAEPSVQLLKALEDVSAITKTLEEERLQHQQKVKLKRRKKKTCAVQFVVRKVAELMAGGEPGGPAGAELCEETAGGSADAAGAAGGGGEEGGGGTTGGDREKKNEELEKRVHELQEETQKKIDMTTNAGPPPPEPGVAPPPAPPPQPPPPSSSSPPLLHLLLEMQPLSSLIAIMRKSSKGSKASVKAEQPPAAEGVDDVKVKAVNEMMERIKHGVVLRPVKSQDSKSAASNPPATCEEKQQESAMEELKGILIPCLQETVKRSPSRGSQESGPSPSGKKDSELEVILRRRRNKAGEAGSGDEREGQMSHVSSSDSLNGRRTSSDSGSGGLSVPCDSAGPRVSPERRGSGPGPVVARRKSSDTGKEPRAGSWQERRSCSSLSENSNGCINSAGEDDQNEKCVQSNGVEHAGPGEDAHAAICTGPVNGSTDAEC</sequence>
<gene>
    <name evidence="1" type="ORF">L3Q82_020248</name>
</gene>
<evidence type="ECO:0000313" key="2">
    <source>
        <dbReference type="Proteomes" id="UP000831701"/>
    </source>
</evidence>
<name>A0ACB8V8G9_9TELE</name>
<reference evidence="1" key="1">
    <citation type="submission" date="2022-04" db="EMBL/GenBank/DDBJ databases">
        <title>Jade perch genome.</title>
        <authorList>
            <person name="Chao B."/>
        </authorList>
    </citation>
    <scope>NUCLEOTIDE SEQUENCE</scope>
    <source>
        <strain evidence="1">CB-2022</strain>
    </source>
</reference>
<dbReference type="Proteomes" id="UP000831701">
    <property type="component" value="Chromosome 24"/>
</dbReference>
<evidence type="ECO:0000313" key="1">
    <source>
        <dbReference type="EMBL" id="KAI3351935.1"/>
    </source>
</evidence>
<accession>A0ACB8V8G9</accession>
<keyword evidence="2" id="KW-1185">Reference proteome</keyword>
<proteinExistence type="predicted"/>
<dbReference type="EMBL" id="CM041554">
    <property type="protein sequence ID" value="KAI3351935.1"/>
    <property type="molecule type" value="Genomic_DNA"/>
</dbReference>
<comment type="caution">
    <text evidence="1">The sequence shown here is derived from an EMBL/GenBank/DDBJ whole genome shotgun (WGS) entry which is preliminary data.</text>
</comment>
<organism evidence="1 2">
    <name type="scientific">Scortum barcoo</name>
    <name type="common">barcoo grunter</name>
    <dbReference type="NCBI Taxonomy" id="214431"/>
    <lineage>
        <taxon>Eukaryota</taxon>
        <taxon>Metazoa</taxon>
        <taxon>Chordata</taxon>
        <taxon>Craniata</taxon>
        <taxon>Vertebrata</taxon>
        <taxon>Euteleostomi</taxon>
        <taxon>Actinopterygii</taxon>
        <taxon>Neopterygii</taxon>
        <taxon>Teleostei</taxon>
        <taxon>Neoteleostei</taxon>
        <taxon>Acanthomorphata</taxon>
        <taxon>Eupercaria</taxon>
        <taxon>Centrarchiformes</taxon>
        <taxon>Terapontoidei</taxon>
        <taxon>Terapontidae</taxon>
        <taxon>Scortum</taxon>
    </lineage>
</organism>
<protein>
    <submittedName>
        <fullName evidence="1">Uncharacterized protein</fullName>
    </submittedName>
</protein>